<dbReference type="Pfam" id="PF01782">
    <property type="entry name" value="RimM"/>
    <property type="match status" value="1"/>
</dbReference>
<feature type="domain" description="Ribosome maturation factor RimM PRC barrel" evidence="8">
    <location>
        <begin position="101"/>
        <end position="169"/>
    </location>
</feature>
<dbReference type="InterPro" id="IPR036976">
    <property type="entry name" value="RimM_N_sf"/>
</dbReference>
<dbReference type="Gene3D" id="2.30.30.240">
    <property type="entry name" value="PRC-barrel domain"/>
    <property type="match status" value="1"/>
</dbReference>
<dbReference type="GO" id="GO:0042274">
    <property type="term" value="P:ribosomal small subunit biogenesis"/>
    <property type="evidence" value="ECO:0007669"/>
    <property type="project" value="UniProtKB-UniRule"/>
</dbReference>
<dbReference type="InterPro" id="IPR011033">
    <property type="entry name" value="PRC_barrel-like_sf"/>
</dbReference>
<dbReference type="SUPFAM" id="SSF50447">
    <property type="entry name" value="Translation proteins"/>
    <property type="match status" value="1"/>
</dbReference>
<proteinExistence type="inferred from homology"/>
<evidence type="ECO:0000259" key="7">
    <source>
        <dbReference type="Pfam" id="PF01782"/>
    </source>
</evidence>
<keyword evidence="3 5" id="KW-0698">rRNA processing</keyword>
<feature type="compositionally biased region" description="Acidic residues" evidence="6">
    <location>
        <begin position="196"/>
        <end position="208"/>
    </location>
</feature>
<evidence type="ECO:0000256" key="5">
    <source>
        <dbReference type="HAMAP-Rule" id="MF_00014"/>
    </source>
</evidence>
<name>A0A560IT25_9PROT</name>
<dbReference type="NCBIfam" id="TIGR02273">
    <property type="entry name" value="16S_RimM"/>
    <property type="match status" value="1"/>
</dbReference>
<evidence type="ECO:0000256" key="1">
    <source>
        <dbReference type="ARBA" id="ARBA00022490"/>
    </source>
</evidence>
<dbReference type="GO" id="GO:0043022">
    <property type="term" value="F:ribosome binding"/>
    <property type="evidence" value="ECO:0007669"/>
    <property type="project" value="InterPro"/>
</dbReference>
<dbReference type="GO" id="GO:0005840">
    <property type="term" value="C:ribosome"/>
    <property type="evidence" value="ECO:0007669"/>
    <property type="project" value="InterPro"/>
</dbReference>
<dbReference type="GO" id="GO:0005737">
    <property type="term" value="C:cytoplasm"/>
    <property type="evidence" value="ECO:0007669"/>
    <property type="project" value="UniProtKB-SubCell"/>
</dbReference>
<feature type="domain" description="RimM N-terminal" evidence="7">
    <location>
        <begin position="8"/>
        <end position="88"/>
    </location>
</feature>
<reference evidence="9 10" key="1">
    <citation type="submission" date="2019-06" db="EMBL/GenBank/DDBJ databases">
        <title>Genomic Encyclopedia of Type Strains, Phase IV (KMG-V): Genome sequencing to study the core and pangenomes of soil and plant-associated prokaryotes.</title>
        <authorList>
            <person name="Whitman W."/>
        </authorList>
    </citation>
    <scope>NUCLEOTIDE SEQUENCE [LARGE SCALE GENOMIC DNA]</scope>
    <source>
        <strain evidence="9 10">BR 11140</strain>
    </source>
</reference>
<evidence type="ECO:0000256" key="6">
    <source>
        <dbReference type="SAM" id="MobiDB-lite"/>
    </source>
</evidence>
<dbReference type="SUPFAM" id="SSF50346">
    <property type="entry name" value="PRC-barrel domain"/>
    <property type="match status" value="1"/>
</dbReference>
<accession>A0A560IT25</accession>
<dbReference type="EMBL" id="VITT01000005">
    <property type="protein sequence ID" value="TWB62146.1"/>
    <property type="molecule type" value="Genomic_DNA"/>
</dbReference>
<comment type="function">
    <text evidence="5">An accessory protein needed during the final step in the assembly of 30S ribosomal subunit, possibly for assembly of the head region. Essential for efficient processing of 16S rRNA. May be needed both before and after RbfA during the maturation of 16S rRNA. It has affinity for free ribosomal 30S subunits but not for 70S ribosomes.</text>
</comment>
<protein>
    <recommendedName>
        <fullName evidence="5">Ribosome maturation factor RimM</fullName>
    </recommendedName>
</protein>
<keyword evidence="4 5" id="KW-0143">Chaperone</keyword>
<evidence type="ECO:0000313" key="10">
    <source>
        <dbReference type="Proteomes" id="UP000318050"/>
    </source>
</evidence>
<evidence type="ECO:0000256" key="2">
    <source>
        <dbReference type="ARBA" id="ARBA00022517"/>
    </source>
</evidence>
<gene>
    <name evidence="5" type="primary">rimM</name>
    <name evidence="9" type="ORF">FBZ92_10581</name>
</gene>
<dbReference type="PANTHER" id="PTHR33692">
    <property type="entry name" value="RIBOSOME MATURATION FACTOR RIMM"/>
    <property type="match status" value="1"/>
</dbReference>
<feature type="region of interest" description="Disordered" evidence="6">
    <location>
        <begin position="173"/>
        <end position="221"/>
    </location>
</feature>
<dbReference type="InterPro" id="IPR009000">
    <property type="entry name" value="Transl_B-barrel_sf"/>
</dbReference>
<dbReference type="InterPro" id="IPR002676">
    <property type="entry name" value="RimM_N"/>
</dbReference>
<evidence type="ECO:0000256" key="4">
    <source>
        <dbReference type="ARBA" id="ARBA00023186"/>
    </source>
</evidence>
<evidence type="ECO:0000313" key="9">
    <source>
        <dbReference type="EMBL" id="TWB62146.1"/>
    </source>
</evidence>
<dbReference type="InterPro" id="IPR011961">
    <property type="entry name" value="RimM"/>
</dbReference>
<dbReference type="OrthoDB" id="9788191at2"/>
<keyword evidence="2 5" id="KW-0690">Ribosome biogenesis</keyword>
<evidence type="ECO:0000256" key="3">
    <source>
        <dbReference type="ARBA" id="ARBA00022552"/>
    </source>
</evidence>
<comment type="domain">
    <text evidence="5">The PRC barrel domain binds ribosomal protein uS19.</text>
</comment>
<dbReference type="Pfam" id="PF24986">
    <property type="entry name" value="PRC_RimM"/>
    <property type="match status" value="1"/>
</dbReference>
<dbReference type="AlphaFoldDB" id="A0A560IT25"/>
<comment type="subcellular location">
    <subcellularLocation>
        <location evidence="5">Cytoplasm</location>
    </subcellularLocation>
</comment>
<dbReference type="Gene3D" id="2.40.30.60">
    <property type="entry name" value="RimM"/>
    <property type="match status" value="1"/>
</dbReference>
<dbReference type="Proteomes" id="UP000318050">
    <property type="component" value="Unassembled WGS sequence"/>
</dbReference>
<dbReference type="PANTHER" id="PTHR33692:SF1">
    <property type="entry name" value="RIBOSOME MATURATION FACTOR RIMM"/>
    <property type="match status" value="1"/>
</dbReference>
<dbReference type="InterPro" id="IPR056792">
    <property type="entry name" value="PRC_RimM"/>
</dbReference>
<comment type="subunit">
    <text evidence="5">Binds ribosomal protein uS19.</text>
</comment>
<evidence type="ECO:0000259" key="8">
    <source>
        <dbReference type="Pfam" id="PF24986"/>
    </source>
</evidence>
<keyword evidence="1 5" id="KW-0963">Cytoplasm</keyword>
<comment type="caution">
    <text evidence="9">The sequence shown here is derived from an EMBL/GenBank/DDBJ whole genome shotgun (WGS) entry which is preliminary data.</text>
</comment>
<sequence length="221" mass="23139">METATRICVGQFVGSHGVRGRVKVKSYTAVPESLFAYGTLTDESGARAFALTMTGMGKDHFLAELQGVRDRDAADALKGTRLYINRDQLPATDDEDEFYHADLIGLVATTADGEPFGEIKAIYDFGGGDMLEIAHAASGKMVTIPFTRAAIPVVDVKAGIVTVEPPAGLFEKVKPTPEELAEMEGGPAADEATASDNDEAVASDEDAPEAAKAEGDEGAGA</sequence>
<dbReference type="GO" id="GO:0006364">
    <property type="term" value="P:rRNA processing"/>
    <property type="evidence" value="ECO:0007669"/>
    <property type="project" value="UniProtKB-UniRule"/>
</dbReference>
<organism evidence="9 10">
    <name type="scientific">Nitrospirillum amazonense</name>
    <dbReference type="NCBI Taxonomy" id="28077"/>
    <lineage>
        <taxon>Bacteria</taxon>
        <taxon>Pseudomonadati</taxon>
        <taxon>Pseudomonadota</taxon>
        <taxon>Alphaproteobacteria</taxon>
        <taxon>Rhodospirillales</taxon>
        <taxon>Azospirillaceae</taxon>
        <taxon>Nitrospirillum</taxon>
    </lineage>
</organism>
<dbReference type="HAMAP" id="MF_00014">
    <property type="entry name" value="Ribosome_mat_RimM"/>
    <property type="match status" value="1"/>
</dbReference>
<comment type="similarity">
    <text evidence="5">Belongs to the RimM family.</text>
</comment>